<dbReference type="Proteomes" id="UP000192907">
    <property type="component" value="Unassembled WGS sequence"/>
</dbReference>
<accession>A0A1Y6C9S8</accession>
<name>A0A1Y6C9S8_9BACT</name>
<gene>
    <name evidence="1" type="ORF">SAMN06296036_112176</name>
</gene>
<sequence length="266" mass="31297">MMKLNIGKVLFTFTYLFSAPFAHTNEKKESPLKVWINDDTQYEEWRRLQKSTNWNDLKAAYEMTLKYKSQYPNSDHAKYISAVMAGDYSELLSRQEEREIKEKASKDLFEIMERLGQLPIKYQNLLRNEYYYHSNQFLNQYLLGREQESSRSKSTGNFSIGVGGSEYAYELILSGKVAEAQRFAKMSVIGWETHASLTPDWAYPYPYFYIQALYIAGEFNKADRFYEKLKPNEGYKLKIPIYKKYDARLEKIKDILSSPKAPIKSR</sequence>
<evidence type="ECO:0000313" key="1">
    <source>
        <dbReference type="EMBL" id="SMF41584.1"/>
    </source>
</evidence>
<evidence type="ECO:0000313" key="2">
    <source>
        <dbReference type="Proteomes" id="UP000192907"/>
    </source>
</evidence>
<organism evidence="1 2">
    <name type="scientific">Pseudobacteriovorax antillogorgiicola</name>
    <dbReference type="NCBI Taxonomy" id="1513793"/>
    <lineage>
        <taxon>Bacteria</taxon>
        <taxon>Pseudomonadati</taxon>
        <taxon>Bdellovibrionota</taxon>
        <taxon>Oligoflexia</taxon>
        <taxon>Oligoflexales</taxon>
        <taxon>Pseudobacteriovoracaceae</taxon>
        <taxon>Pseudobacteriovorax</taxon>
    </lineage>
</organism>
<dbReference type="RefSeq" id="WP_132320625.1">
    <property type="nucleotide sequence ID" value="NZ_FWZT01000012.1"/>
</dbReference>
<protein>
    <recommendedName>
        <fullName evidence="3">Tetratricopeptide repeat-containing protein</fullName>
    </recommendedName>
</protein>
<reference evidence="2" key="1">
    <citation type="submission" date="2017-04" db="EMBL/GenBank/DDBJ databases">
        <authorList>
            <person name="Varghese N."/>
            <person name="Submissions S."/>
        </authorList>
    </citation>
    <scope>NUCLEOTIDE SEQUENCE [LARGE SCALE GENOMIC DNA]</scope>
    <source>
        <strain evidence="2">RKEM611</strain>
    </source>
</reference>
<keyword evidence="2" id="KW-1185">Reference proteome</keyword>
<dbReference type="EMBL" id="FWZT01000012">
    <property type="protein sequence ID" value="SMF41584.1"/>
    <property type="molecule type" value="Genomic_DNA"/>
</dbReference>
<proteinExistence type="predicted"/>
<evidence type="ECO:0008006" key="3">
    <source>
        <dbReference type="Google" id="ProtNLM"/>
    </source>
</evidence>
<dbReference type="AlphaFoldDB" id="A0A1Y6C9S8"/>